<proteinExistence type="predicted"/>
<evidence type="ECO:0000313" key="2">
    <source>
        <dbReference type="Proteomes" id="UP000078200"/>
    </source>
</evidence>
<reference evidence="1" key="1">
    <citation type="submission" date="2020-05" db="UniProtKB">
        <authorList>
            <consortium name="EnsemblMetazoa"/>
        </authorList>
    </citation>
    <scope>IDENTIFICATION</scope>
    <source>
        <strain evidence="1">TTRI</strain>
    </source>
</reference>
<dbReference type="SUPFAM" id="SSF52047">
    <property type="entry name" value="RNI-like"/>
    <property type="match status" value="1"/>
</dbReference>
<dbReference type="EnsemblMetazoa" id="GAUT042655-RA">
    <property type="protein sequence ID" value="GAUT042655-PA"/>
    <property type="gene ID" value="GAUT042655"/>
</dbReference>
<dbReference type="AlphaFoldDB" id="A0A1A9VNJ4"/>
<dbReference type="Proteomes" id="UP000078200">
    <property type="component" value="Unassembled WGS sequence"/>
</dbReference>
<evidence type="ECO:0000313" key="1">
    <source>
        <dbReference type="EnsemblMetazoa" id="GAUT042655-PA"/>
    </source>
</evidence>
<protein>
    <submittedName>
        <fullName evidence="1">Uncharacterized protein</fullName>
    </submittedName>
</protein>
<keyword evidence="2" id="KW-1185">Reference proteome</keyword>
<dbReference type="VEuPathDB" id="VectorBase:GAUT042655"/>
<organism evidence="1 2">
    <name type="scientific">Glossina austeni</name>
    <name type="common">Savannah tsetse fly</name>
    <dbReference type="NCBI Taxonomy" id="7395"/>
    <lineage>
        <taxon>Eukaryota</taxon>
        <taxon>Metazoa</taxon>
        <taxon>Ecdysozoa</taxon>
        <taxon>Arthropoda</taxon>
        <taxon>Hexapoda</taxon>
        <taxon>Insecta</taxon>
        <taxon>Pterygota</taxon>
        <taxon>Neoptera</taxon>
        <taxon>Endopterygota</taxon>
        <taxon>Diptera</taxon>
        <taxon>Brachycera</taxon>
        <taxon>Muscomorpha</taxon>
        <taxon>Hippoboscoidea</taxon>
        <taxon>Glossinidae</taxon>
        <taxon>Glossina</taxon>
    </lineage>
</organism>
<name>A0A1A9VNJ4_GLOAU</name>
<sequence length="208" mass="24389">MGSIHKLANKASKTNGKMYAYVFRQIFCLVILMTKEHYREVWLYQILRLEETFNKFMVIKSKPLHSYQKSPSLCKSRTFDRELHAIHVHSKHCRLLLERMALKRYITEYITAQIKFTNDEIRRSGLCIAGRPRKILGHRVVLRTKLNKLELLSCYISGKPAVTAFVDIISCFPAFEKLPLDNLNIGIKSVQELCRIFPRLRNLNTLNY</sequence>
<accession>A0A1A9VNJ4</accession>